<protein>
    <submittedName>
        <fullName evidence="1">Uncharacterized protein</fullName>
    </submittedName>
</protein>
<accession>A0A382X5P8</accession>
<evidence type="ECO:0000313" key="1">
    <source>
        <dbReference type="EMBL" id="SVD65591.1"/>
    </source>
</evidence>
<name>A0A382X5P8_9ZZZZ</name>
<feature type="non-terminal residue" evidence="1">
    <location>
        <position position="1"/>
    </location>
</feature>
<reference evidence="1" key="1">
    <citation type="submission" date="2018-05" db="EMBL/GenBank/DDBJ databases">
        <authorList>
            <person name="Lanie J.A."/>
            <person name="Ng W.-L."/>
            <person name="Kazmierczak K.M."/>
            <person name="Andrzejewski T.M."/>
            <person name="Davidsen T.M."/>
            <person name="Wayne K.J."/>
            <person name="Tettelin H."/>
            <person name="Glass J.I."/>
            <person name="Rusch D."/>
            <person name="Podicherti R."/>
            <person name="Tsui H.-C.T."/>
            <person name="Winkler M.E."/>
        </authorList>
    </citation>
    <scope>NUCLEOTIDE SEQUENCE</scope>
</reference>
<sequence length="31" mass="3915">RYYSHREITLLRQPMQFDQDRYLKVGINLNF</sequence>
<organism evidence="1">
    <name type="scientific">marine metagenome</name>
    <dbReference type="NCBI Taxonomy" id="408172"/>
    <lineage>
        <taxon>unclassified sequences</taxon>
        <taxon>metagenomes</taxon>
        <taxon>ecological metagenomes</taxon>
    </lineage>
</organism>
<proteinExistence type="predicted"/>
<gene>
    <name evidence="1" type="ORF">METZ01_LOCUS418445</name>
</gene>
<dbReference type="EMBL" id="UINC01164638">
    <property type="protein sequence ID" value="SVD65591.1"/>
    <property type="molecule type" value="Genomic_DNA"/>
</dbReference>
<dbReference type="AlphaFoldDB" id="A0A382X5P8"/>